<dbReference type="GO" id="GO:0015940">
    <property type="term" value="P:pantothenate biosynthetic process"/>
    <property type="evidence" value="ECO:0007669"/>
    <property type="project" value="UniProtKB-UniPathway"/>
</dbReference>
<dbReference type="EMBL" id="QANS01000002">
    <property type="protein sequence ID" value="PTU32277.1"/>
    <property type="molecule type" value="Genomic_DNA"/>
</dbReference>
<evidence type="ECO:0000256" key="8">
    <source>
        <dbReference type="ARBA" id="ARBA00032024"/>
    </source>
</evidence>
<comment type="pathway">
    <text evidence="1">Cofactor biosynthesis; (R)-pantothenate biosynthesis; (R)-pantoate from 3-methyl-2-oxobutanoate: step 2/2.</text>
</comment>
<keyword evidence="13" id="KW-1185">Reference proteome</keyword>
<dbReference type="Gene3D" id="3.40.50.720">
    <property type="entry name" value="NAD(P)-binding Rossmann-like Domain"/>
    <property type="match status" value="1"/>
</dbReference>
<keyword evidence="7" id="KW-0560">Oxidoreductase</keyword>
<keyword evidence="5" id="KW-0566">Pantothenate biosynthesis</keyword>
<dbReference type="GO" id="GO:0050661">
    <property type="term" value="F:NADP binding"/>
    <property type="evidence" value="ECO:0007669"/>
    <property type="project" value="TreeGrafter"/>
</dbReference>
<proteinExistence type="inferred from homology"/>
<evidence type="ECO:0000256" key="1">
    <source>
        <dbReference type="ARBA" id="ARBA00004994"/>
    </source>
</evidence>
<dbReference type="Pfam" id="PF08546">
    <property type="entry name" value="ApbA_C"/>
    <property type="match status" value="1"/>
</dbReference>
<accession>A0A2T5MI68</accession>
<comment type="catalytic activity">
    <reaction evidence="9">
        <text>(R)-pantoate + NADP(+) = 2-dehydropantoate + NADPH + H(+)</text>
        <dbReference type="Rhea" id="RHEA:16233"/>
        <dbReference type="ChEBI" id="CHEBI:11561"/>
        <dbReference type="ChEBI" id="CHEBI:15378"/>
        <dbReference type="ChEBI" id="CHEBI:15980"/>
        <dbReference type="ChEBI" id="CHEBI:57783"/>
        <dbReference type="ChEBI" id="CHEBI:58349"/>
        <dbReference type="EC" id="1.1.1.169"/>
    </reaction>
</comment>
<dbReference type="Pfam" id="PF02558">
    <property type="entry name" value="ApbA"/>
    <property type="match status" value="1"/>
</dbReference>
<evidence type="ECO:0000256" key="5">
    <source>
        <dbReference type="ARBA" id="ARBA00022655"/>
    </source>
</evidence>
<evidence type="ECO:0000313" key="12">
    <source>
        <dbReference type="EMBL" id="PTU32277.1"/>
    </source>
</evidence>
<dbReference type="InterPro" id="IPR013332">
    <property type="entry name" value="KPR_N"/>
</dbReference>
<dbReference type="InterPro" id="IPR050838">
    <property type="entry name" value="Ketopantoate_reductase"/>
</dbReference>
<evidence type="ECO:0000256" key="7">
    <source>
        <dbReference type="ARBA" id="ARBA00023002"/>
    </source>
</evidence>
<comment type="similarity">
    <text evidence="2">Belongs to the ketopantoate reductase family.</text>
</comment>
<dbReference type="UniPathway" id="UPA00028">
    <property type="reaction ID" value="UER00004"/>
</dbReference>
<dbReference type="Gene3D" id="1.10.1040.10">
    <property type="entry name" value="N-(1-d-carboxylethyl)-l-norvaline Dehydrogenase, domain 2"/>
    <property type="match status" value="1"/>
</dbReference>
<dbReference type="SUPFAM" id="SSF51735">
    <property type="entry name" value="NAD(P)-binding Rossmann-fold domains"/>
    <property type="match status" value="1"/>
</dbReference>
<evidence type="ECO:0000313" key="13">
    <source>
        <dbReference type="Proteomes" id="UP000244248"/>
    </source>
</evidence>
<comment type="caution">
    <text evidence="12">The sequence shown here is derived from an EMBL/GenBank/DDBJ whole genome shotgun (WGS) entry which is preliminary data.</text>
</comment>
<keyword evidence="6" id="KW-0521">NADP</keyword>
<gene>
    <name evidence="12" type="ORF">CJD38_06390</name>
</gene>
<evidence type="ECO:0000259" key="11">
    <source>
        <dbReference type="Pfam" id="PF08546"/>
    </source>
</evidence>
<sequence>MILLIGPGAVGTILATHLMAAKKEPLRLYVREKYLSAMQALPQLQMDYMTQRAPLIAAKPELTTSLDLTGVDYIFLCVKFPDLDALLSQLPPIPTNCTLVSTLNGIAPLRLIKERLPNAKLVPMSVMFNGQLPAPLHAKITTKAQVLIGSDDSRLLSCFEGSGLQALRAEGESAVWGKLLINLANAVCAITHTTFRDLLSQRDMRAIYVAVLDEAVALLELSNIPYQLLVPLPYPAYRKFILHGGPLPWWVAKIKNGLKDGAYPSMVSDIEQQRRTEVDQLNGEIILLAKQRDMRAPISARIVELVKAIEGQANPVYLSPKELRLRLGIESQLRLNA</sequence>
<dbReference type="PANTHER" id="PTHR43765">
    <property type="entry name" value="2-DEHYDROPANTOATE 2-REDUCTASE-RELATED"/>
    <property type="match status" value="1"/>
</dbReference>
<feature type="domain" description="Ketopantoate reductase C-terminal" evidence="11">
    <location>
        <begin position="174"/>
        <end position="310"/>
    </location>
</feature>
<organism evidence="12 13">
    <name type="scientific">Stenotrophobium rhamnosiphilum</name>
    <dbReference type="NCBI Taxonomy" id="2029166"/>
    <lineage>
        <taxon>Bacteria</taxon>
        <taxon>Pseudomonadati</taxon>
        <taxon>Pseudomonadota</taxon>
        <taxon>Gammaproteobacteria</taxon>
        <taxon>Nevskiales</taxon>
        <taxon>Nevskiaceae</taxon>
        <taxon>Stenotrophobium</taxon>
    </lineage>
</organism>
<dbReference type="InterPro" id="IPR036291">
    <property type="entry name" value="NAD(P)-bd_dom_sf"/>
</dbReference>
<dbReference type="InterPro" id="IPR013328">
    <property type="entry name" value="6PGD_dom2"/>
</dbReference>
<name>A0A2T5MI68_9GAMM</name>
<dbReference type="GO" id="GO:0008677">
    <property type="term" value="F:2-dehydropantoate 2-reductase activity"/>
    <property type="evidence" value="ECO:0007669"/>
    <property type="project" value="UniProtKB-EC"/>
</dbReference>
<reference evidence="12 13" key="1">
    <citation type="submission" date="2018-04" db="EMBL/GenBank/DDBJ databases">
        <title>Novel species isolated from glacier.</title>
        <authorList>
            <person name="Liu Q."/>
            <person name="Xin Y.-H."/>
        </authorList>
    </citation>
    <scope>NUCLEOTIDE SEQUENCE [LARGE SCALE GENOMIC DNA]</scope>
    <source>
        <strain evidence="12 13">GT1R17</strain>
    </source>
</reference>
<dbReference type="InterPro" id="IPR013752">
    <property type="entry name" value="KPA_reductase"/>
</dbReference>
<dbReference type="GO" id="GO:0005737">
    <property type="term" value="C:cytoplasm"/>
    <property type="evidence" value="ECO:0007669"/>
    <property type="project" value="TreeGrafter"/>
</dbReference>
<dbReference type="EC" id="1.1.1.169" evidence="3"/>
<dbReference type="InterPro" id="IPR008927">
    <property type="entry name" value="6-PGluconate_DH-like_C_sf"/>
</dbReference>
<evidence type="ECO:0000256" key="3">
    <source>
        <dbReference type="ARBA" id="ARBA00013014"/>
    </source>
</evidence>
<feature type="domain" description="Ketopantoate reductase N-terminal" evidence="10">
    <location>
        <begin position="2"/>
        <end position="150"/>
    </location>
</feature>
<evidence type="ECO:0000256" key="9">
    <source>
        <dbReference type="ARBA" id="ARBA00048793"/>
    </source>
</evidence>
<dbReference type="RefSeq" id="WP_107939470.1">
    <property type="nucleotide sequence ID" value="NZ_QANS01000002.1"/>
</dbReference>
<evidence type="ECO:0000256" key="6">
    <source>
        <dbReference type="ARBA" id="ARBA00022857"/>
    </source>
</evidence>
<dbReference type="AlphaFoldDB" id="A0A2T5MI68"/>
<evidence type="ECO:0000259" key="10">
    <source>
        <dbReference type="Pfam" id="PF02558"/>
    </source>
</evidence>
<dbReference type="OrthoDB" id="6530772at2"/>
<dbReference type="Proteomes" id="UP000244248">
    <property type="component" value="Unassembled WGS sequence"/>
</dbReference>
<protein>
    <recommendedName>
        <fullName evidence="4">2-dehydropantoate 2-reductase</fullName>
        <ecNumber evidence="3">1.1.1.169</ecNumber>
    </recommendedName>
    <alternativeName>
        <fullName evidence="8">Ketopantoate reductase</fullName>
    </alternativeName>
</protein>
<evidence type="ECO:0000256" key="2">
    <source>
        <dbReference type="ARBA" id="ARBA00007870"/>
    </source>
</evidence>
<dbReference type="SUPFAM" id="SSF48179">
    <property type="entry name" value="6-phosphogluconate dehydrogenase C-terminal domain-like"/>
    <property type="match status" value="1"/>
</dbReference>
<evidence type="ECO:0000256" key="4">
    <source>
        <dbReference type="ARBA" id="ARBA00019465"/>
    </source>
</evidence>
<dbReference type="PANTHER" id="PTHR43765:SF2">
    <property type="entry name" value="2-DEHYDROPANTOATE 2-REDUCTASE"/>
    <property type="match status" value="1"/>
</dbReference>